<dbReference type="Proteomes" id="UP000813215">
    <property type="component" value="Unassembled WGS sequence"/>
</dbReference>
<feature type="domain" description="CopG-like ribbon-helix-helix" evidence="2">
    <location>
        <begin position="6"/>
        <end position="48"/>
    </location>
</feature>
<dbReference type="InterPro" id="IPR012869">
    <property type="entry name" value="RHH_5"/>
</dbReference>
<organism evidence="3 4">
    <name type="scientific">Pelatocladus maniniholoensis HA4357-MV3</name>
    <dbReference type="NCBI Taxonomy" id="1117104"/>
    <lineage>
        <taxon>Bacteria</taxon>
        <taxon>Bacillati</taxon>
        <taxon>Cyanobacteriota</taxon>
        <taxon>Cyanophyceae</taxon>
        <taxon>Nostocales</taxon>
        <taxon>Nostocaceae</taxon>
        <taxon>Pelatocladus</taxon>
    </lineage>
</organism>
<dbReference type="GO" id="GO:0006355">
    <property type="term" value="P:regulation of DNA-templated transcription"/>
    <property type="evidence" value="ECO:0007669"/>
    <property type="project" value="InterPro"/>
</dbReference>
<comment type="caution">
    <text evidence="3">The sequence shown here is derived from an EMBL/GenBank/DDBJ whole genome shotgun (WGS) entry which is preliminary data.</text>
</comment>
<evidence type="ECO:0000313" key="4">
    <source>
        <dbReference type="Proteomes" id="UP000813215"/>
    </source>
</evidence>
<feature type="region of interest" description="Disordered" evidence="1">
    <location>
        <begin position="49"/>
        <end position="69"/>
    </location>
</feature>
<reference evidence="3" key="2">
    <citation type="journal article" date="2022" name="Microbiol. Resour. Announc.">
        <title>Metagenome Sequencing to Explore Phylogenomics of Terrestrial Cyanobacteria.</title>
        <authorList>
            <person name="Ward R.D."/>
            <person name="Stajich J.E."/>
            <person name="Johansen J.R."/>
            <person name="Huntemann M."/>
            <person name="Clum A."/>
            <person name="Foster B."/>
            <person name="Foster B."/>
            <person name="Roux S."/>
            <person name="Palaniappan K."/>
            <person name="Varghese N."/>
            <person name="Mukherjee S."/>
            <person name="Reddy T.B.K."/>
            <person name="Daum C."/>
            <person name="Copeland A."/>
            <person name="Chen I.A."/>
            <person name="Ivanova N.N."/>
            <person name="Kyrpides N.C."/>
            <person name="Shapiro N."/>
            <person name="Eloe-Fadrosh E.A."/>
            <person name="Pietrasiak N."/>
        </authorList>
    </citation>
    <scope>NUCLEOTIDE SEQUENCE</scope>
    <source>
        <strain evidence="3">HA4357-MV3</strain>
    </source>
</reference>
<proteinExistence type="predicted"/>
<feature type="compositionally biased region" description="Basic and acidic residues" evidence="1">
    <location>
        <begin position="49"/>
        <end position="58"/>
    </location>
</feature>
<protein>
    <recommendedName>
        <fullName evidence="2">CopG-like ribbon-helix-helix domain-containing protein</fullName>
    </recommendedName>
</protein>
<accession>A0A9E3H811</accession>
<dbReference type="Gene3D" id="1.10.1220.10">
    <property type="entry name" value="Met repressor-like"/>
    <property type="match status" value="1"/>
</dbReference>
<evidence type="ECO:0000313" key="3">
    <source>
        <dbReference type="EMBL" id="MBW4432039.1"/>
    </source>
</evidence>
<dbReference type="Pfam" id="PF07878">
    <property type="entry name" value="RHH_5"/>
    <property type="match status" value="1"/>
</dbReference>
<dbReference type="EMBL" id="JAHHHW010000079">
    <property type="protein sequence ID" value="MBW4432039.1"/>
    <property type="molecule type" value="Genomic_DNA"/>
</dbReference>
<reference evidence="3" key="1">
    <citation type="submission" date="2021-05" db="EMBL/GenBank/DDBJ databases">
        <authorList>
            <person name="Pietrasiak N."/>
            <person name="Ward R."/>
            <person name="Stajich J.E."/>
            <person name="Kurbessoian T."/>
        </authorList>
    </citation>
    <scope>NUCLEOTIDE SEQUENCE</scope>
    <source>
        <strain evidence="3">HA4357-MV3</strain>
    </source>
</reference>
<sequence>MNGNVSKRFTVTLPDSVFEDLEVLADAQGRPTANLAAFLIEIGIRQAKEGGEFPEKQKSSKAKKAKEDK</sequence>
<evidence type="ECO:0000259" key="2">
    <source>
        <dbReference type="Pfam" id="PF07878"/>
    </source>
</evidence>
<name>A0A9E3H811_9NOST</name>
<dbReference type="AlphaFoldDB" id="A0A9E3H811"/>
<feature type="compositionally biased region" description="Basic residues" evidence="1">
    <location>
        <begin position="59"/>
        <end position="69"/>
    </location>
</feature>
<gene>
    <name evidence="3" type="ORF">KME28_09995</name>
</gene>
<evidence type="ECO:0000256" key="1">
    <source>
        <dbReference type="SAM" id="MobiDB-lite"/>
    </source>
</evidence>
<dbReference type="InterPro" id="IPR013321">
    <property type="entry name" value="Arc_rbn_hlx_hlx"/>
</dbReference>